<dbReference type="EMBL" id="HBGN01031489">
    <property type="protein sequence ID" value="CAD9348215.1"/>
    <property type="molecule type" value="Transcribed_RNA"/>
</dbReference>
<feature type="compositionally biased region" description="Polar residues" evidence="1">
    <location>
        <begin position="125"/>
        <end position="148"/>
    </location>
</feature>
<dbReference type="EMBL" id="HBGN01031490">
    <property type="protein sequence ID" value="CAD9348217.1"/>
    <property type="molecule type" value="Transcribed_RNA"/>
</dbReference>
<feature type="transmembrane region" description="Helical" evidence="2">
    <location>
        <begin position="68"/>
        <end position="95"/>
    </location>
</feature>
<evidence type="ECO:0000256" key="1">
    <source>
        <dbReference type="SAM" id="MobiDB-lite"/>
    </source>
</evidence>
<dbReference type="AlphaFoldDB" id="A0A6U3TPH6"/>
<keyword evidence="2" id="KW-0472">Membrane</keyword>
<keyword evidence="2" id="KW-1133">Transmembrane helix</keyword>
<keyword evidence="2" id="KW-0812">Transmembrane</keyword>
<protein>
    <submittedName>
        <fullName evidence="4">Uncharacterized protein</fullName>
    </submittedName>
</protein>
<evidence type="ECO:0000256" key="2">
    <source>
        <dbReference type="SAM" id="Phobius"/>
    </source>
</evidence>
<organism evidence="4">
    <name type="scientific">Ditylum brightwellii</name>
    <dbReference type="NCBI Taxonomy" id="49249"/>
    <lineage>
        <taxon>Eukaryota</taxon>
        <taxon>Sar</taxon>
        <taxon>Stramenopiles</taxon>
        <taxon>Ochrophyta</taxon>
        <taxon>Bacillariophyta</taxon>
        <taxon>Mediophyceae</taxon>
        <taxon>Lithodesmiophycidae</taxon>
        <taxon>Lithodesmiales</taxon>
        <taxon>Lithodesmiaceae</taxon>
        <taxon>Ditylum</taxon>
    </lineage>
</organism>
<feature type="transmembrane region" description="Helical" evidence="2">
    <location>
        <begin position="6"/>
        <end position="26"/>
    </location>
</feature>
<accession>A0A6U3TPH6</accession>
<evidence type="ECO:0000313" key="4">
    <source>
        <dbReference type="EMBL" id="CAD9348217.1"/>
    </source>
</evidence>
<feature type="transmembrane region" description="Helical" evidence="2">
    <location>
        <begin position="38"/>
        <end position="62"/>
    </location>
</feature>
<feature type="region of interest" description="Disordered" evidence="1">
    <location>
        <begin position="125"/>
        <end position="154"/>
    </location>
</feature>
<reference evidence="4" key="1">
    <citation type="submission" date="2021-01" db="EMBL/GenBank/DDBJ databases">
        <authorList>
            <person name="Corre E."/>
            <person name="Pelletier E."/>
            <person name="Niang G."/>
            <person name="Scheremetjew M."/>
            <person name="Finn R."/>
            <person name="Kale V."/>
            <person name="Holt S."/>
            <person name="Cochrane G."/>
            <person name="Meng A."/>
            <person name="Brown T."/>
            <person name="Cohen L."/>
        </authorList>
    </citation>
    <scope>NUCLEOTIDE SEQUENCE</scope>
    <source>
        <strain evidence="4">Pop2</strain>
    </source>
</reference>
<name>A0A6U3TPH6_9STRA</name>
<sequence length="154" mass="17485">MMFPIAFYGGLCLFAVIYTSVSMYHHPFVPPDRDNVDWLNSWLMTTAIQYYTGILCLCGVVFTTEPQLWAGLLWCIGILTLGSPMCCFWIVIWFWRGGTLTLARKKERNRLLEGKTNEDDITTEYQEAGDNSSIPSQIDNIQSSSASFRTFGEA</sequence>
<evidence type="ECO:0000313" key="3">
    <source>
        <dbReference type="EMBL" id="CAD9348215.1"/>
    </source>
</evidence>
<gene>
    <name evidence="3" type="ORF">DBRI1063_LOCUS20300</name>
    <name evidence="4" type="ORF">DBRI1063_LOCUS20301</name>
</gene>
<proteinExistence type="predicted"/>